<dbReference type="InterPro" id="IPR050180">
    <property type="entry name" value="RNR_Ribonuclease"/>
</dbReference>
<keyword evidence="4 8" id="KW-0540">Nuclease</keyword>
<dbReference type="Pfam" id="PF17876">
    <property type="entry name" value="CSD2"/>
    <property type="match status" value="1"/>
</dbReference>
<dbReference type="InterPro" id="IPR013223">
    <property type="entry name" value="RNase_B_OB_dom"/>
</dbReference>
<comment type="similarity">
    <text evidence="8">Belongs to the RNR ribonuclease family. RNase R subfamily.</text>
</comment>
<dbReference type="PANTHER" id="PTHR23355">
    <property type="entry name" value="RIBONUCLEASE"/>
    <property type="match status" value="1"/>
</dbReference>
<feature type="domain" description="S1 motif" evidence="9">
    <location>
        <begin position="630"/>
        <end position="710"/>
    </location>
</feature>
<dbReference type="InterPro" id="IPR001900">
    <property type="entry name" value="RNase_II/R"/>
</dbReference>
<dbReference type="PANTHER" id="PTHR23355:SF9">
    <property type="entry name" value="DIS3-LIKE EXONUCLEASE 2"/>
    <property type="match status" value="1"/>
</dbReference>
<keyword evidence="3 8" id="KW-0963">Cytoplasm</keyword>
<protein>
    <recommendedName>
        <fullName evidence="8">Ribonuclease R</fullName>
        <shortName evidence="8">RNase R</shortName>
        <ecNumber evidence="8">3.1.13.1</ecNumber>
    </recommendedName>
</protein>
<comment type="subcellular location">
    <subcellularLocation>
        <location evidence="2 8">Cytoplasm</location>
    </subcellularLocation>
</comment>
<keyword evidence="11" id="KW-1185">Reference proteome</keyword>
<dbReference type="InterPro" id="IPR040476">
    <property type="entry name" value="CSD2"/>
</dbReference>
<evidence type="ECO:0000259" key="9">
    <source>
        <dbReference type="PROSITE" id="PS50126"/>
    </source>
</evidence>
<dbReference type="NCBIfam" id="TIGR02063">
    <property type="entry name" value="RNase_R"/>
    <property type="match status" value="1"/>
</dbReference>
<dbReference type="GO" id="GO:0003723">
    <property type="term" value="F:RNA binding"/>
    <property type="evidence" value="ECO:0007669"/>
    <property type="project" value="UniProtKB-UniRule"/>
</dbReference>
<dbReference type="InterPro" id="IPR003029">
    <property type="entry name" value="S1_domain"/>
</dbReference>
<dbReference type="EC" id="3.1.13.1" evidence="8"/>
<dbReference type="GO" id="GO:0005829">
    <property type="term" value="C:cytosol"/>
    <property type="evidence" value="ECO:0007669"/>
    <property type="project" value="TreeGrafter"/>
</dbReference>
<dbReference type="Pfam" id="PF08206">
    <property type="entry name" value="OB_RNB"/>
    <property type="match status" value="1"/>
</dbReference>
<dbReference type="SMART" id="SM00316">
    <property type="entry name" value="S1"/>
    <property type="match status" value="1"/>
</dbReference>
<dbReference type="PROSITE" id="PS50126">
    <property type="entry name" value="S1"/>
    <property type="match status" value="1"/>
</dbReference>
<gene>
    <name evidence="8 10" type="primary">rnr</name>
    <name evidence="10" type="ORF">XA3_12570</name>
</gene>
<dbReference type="Pfam" id="PF00575">
    <property type="entry name" value="S1"/>
    <property type="match status" value="1"/>
</dbReference>
<dbReference type="HAMAP" id="MF_01895">
    <property type="entry name" value="RNase_R"/>
    <property type="match status" value="1"/>
</dbReference>
<evidence type="ECO:0000256" key="7">
    <source>
        <dbReference type="ARBA" id="ARBA00022884"/>
    </source>
</evidence>
<dbReference type="Gene3D" id="2.40.50.140">
    <property type="entry name" value="Nucleic acid-binding proteins"/>
    <property type="match status" value="2"/>
</dbReference>
<accession>A0AAU9DJX7</accession>
<dbReference type="AlphaFoldDB" id="A0AAU9DJX7"/>
<dbReference type="PROSITE" id="PS01175">
    <property type="entry name" value="RIBONUCLEASE_II"/>
    <property type="match status" value="1"/>
</dbReference>
<evidence type="ECO:0000256" key="8">
    <source>
        <dbReference type="HAMAP-Rule" id="MF_01895"/>
    </source>
</evidence>
<evidence type="ECO:0000313" key="11">
    <source>
        <dbReference type="Proteomes" id="UP001321861"/>
    </source>
</evidence>
<dbReference type="Pfam" id="PF00773">
    <property type="entry name" value="RNB"/>
    <property type="match status" value="1"/>
</dbReference>
<keyword evidence="5 8" id="KW-0378">Hydrolase</keyword>
<evidence type="ECO:0000256" key="1">
    <source>
        <dbReference type="ARBA" id="ARBA00001849"/>
    </source>
</evidence>
<dbReference type="GO" id="GO:0008859">
    <property type="term" value="F:exoribonuclease II activity"/>
    <property type="evidence" value="ECO:0007669"/>
    <property type="project" value="UniProtKB-UniRule"/>
</dbReference>
<organism evidence="10 11">
    <name type="scientific">Xylocopilactobacillus apicola</name>
    <dbReference type="NCBI Taxonomy" id="2932184"/>
    <lineage>
        <taxon>Bacteria</taxon>
        <taxon>Bacillati</taxon>
        <taxon>Bacillota</taxon>
        <taxon>Bacilli</taxon>
        <taxon>Lactobacillales</taxon>
        <taxon>Lactobacillaceae</taxon>
        <taxon>Xylocopilactobacillus</taxon>
    </lineage>
</organism>
<dbReference type="SMART" id="SM00955">
    <property type="entry name" value="RNB"/>
    <property type="match status" value="1"/>
</dbReference>
<evidence type="ECO:0000256" key="5">
    <source>
        <dbReference type="ARBA" id="ARBA00022801"/>
    </source>
</evidence>
<sequence length="743" mass="83653">MNEKQVLDKLRKIGPAAENSVIDLKDIGLDGHVEQKILKRLTVQRKIYLLDENHLVLAALANDLHGIFKGTDKGFGFVDIENIELSVFIPPNKTRFALSGDEVSIVLTNTADLAANRGATGFVGSIIRRNKTEIIGEYLATTDSNRLAQGYEGYLRPLDGKLSKIPLYLRDPKHEIKLHDLVVAEITDYPTRKHPDSFTGAIKEVLGNKDAPGVDTLSVLKGYDLRLDFPDDVLSQIQKIPEEVRKEDFEDRADLTAETVVTIDGDDSKDFDDAVGLKLLDNGHYLLGVHIADVASYVLEGSAIDHEAYERGTSTYLVGEVVPMLPFKLSNGICSLNPDVDRLTMTCEMEIDGDGKVVKHRIFPSVIRSKGRLTYNLVNATFEGKKVPDIYENLRPMLEQMRNLHLILNGMRIKRGAIEFEEREPQIVLDQNGHPIDIRIRERKDAEKMIESFMLAANETVAKEYYDRKLPFIYRVHEVPDEEKISDFLNFANTLGLKRTAGLDPESPKVMQSILEQAKGTNDEQIVITKMLRSMKQAHYAREPLGHYGIGAKYYTHFTSPIRRYPDLISHRLIHQYLTQKDHLGEAAKDIAAKIDSIAEQASVRERVSVDVERDVIDLKKAEFMADKIGQVFDGVIGSAVSFGLFISLPNTVEGLVHISTLNDDYYNFSEDLLALVGEKSRKMYRVGQPVRVKLINVNVDLHQVDFELTSDTEAVLAPEFEGVSDFTHSEGRHFVKKNEKEK</sequence>
<dbReference type="CDD" id="cd04471">
    <property type="entry name" value="S1_RNase_R"/>
    <property type="match status" value="1"/>
</dbReference>
<comment type="function">
    <text evidence="8">3'-5' exoribonuclease that releases 5'-nucleoside monophosphates and is involved in maturation of structured RNAs.</text>
</comment>
<evidence type="ECO:0000256" key="4">
    <source>
        <dbReference type="ARBA" id="ARBA00022722"/>
    </source>
</evidence>
<keyword evidence="7 8" id="KW-0694">RNA-binding</keyword>
<evidence type="ECO:0000256" key="2">
    <source>
        <dbReference type="ARBA" id="ARBA00004496"/>
    </source>
</evidence>
<dbReference type="Proteomes" id="UP001321861">
    <property type="component" value="Chromosome"/>
</dbReference>
<dbReference type="NCBIfam" id="TIGR00358">
    <property type="entry name" value="3_prime_RNase"/>
    <property type="match status" value="1"/>
</dbReference>
<dbReference type="RefSeq" id="WP_317634646.1">
    <property type="nucleotide sequence ID" value="NZ_AP026802.1"/>
</dbReference>
<keyword evidence="6 8" id="KW-0269">Exonuclease</keyword>
<dbReference type="EMBL" id="AP026802">
    <property type="protein sequence ID" value="BDR58816.1"/>
    <property type="molecule type" value="Genomic_DNA"/>
</dbReference>
<evidence type="ECO:0000313" key="10">
    <source>
        <dbReference type="EMBL" id="BDR58816.1"/>
    </source>
</evidence>
<name>A0AAU9DJX7_9LACO</name>
<evidence type="ECO:0000256" key="3">
    <source>
        <dbReference type="ARBA" id="ARBA00022490"/>
    </source>
</evidence>
<dbReference type="InterPro" id="IPR004476">
    <property type="entry name" value="RNase_II/RNase_R"/>
</dbReference>
<dbReference type="KEGG" id="xap:XA3_12570"/>
<dbReference type="InterPro" id="IPR022966">
    <property type="entry name" value="RNase_II/R_CS"/>
</dbReference>
<dbReference type="GO" id="GO:0006402">
    <property type="term" value="P:mRNA catabolic process"/>
    <property type="evidence" value="ECO:0007669"/>
    <property type="project" value="TreeGrafter"/>
</dbReference>
<reference evidence="10 11" key="1">
    <citation type="journal article" date="2023" name="Microbiol. Spectr.">
        <title>Symbiosis of Carpenter Bees with Uncharacterized Lactic Acid Bacteria Showing NAD Auxotrophy.</title>
        <authorList>
            <person name="Kawasaki S."/>
            <person name="Ozawa K."/>
            <person name="Mori T."/>
            <person name="Yamamoto A."/>
            <person name="Ito M."/>
            <person name="Ohkuma M."/>
            <person name="Sakamoto M."/>
            <person name="Matsutani M."/>
        </authorList>
    </citation>
    <scope>NUCLEOTIDE SEQUENCE [LARGE SCALE GENOMIC DNA]</scope>
    <source>
        <strain evidence="10 11">XA3</strain>
    </source>
</reference>
<proteinExistence type="inferred from homology"/>
<dbReference type="SUPFAM" id="SSF50249">
    <property type="entry name" value="Nucleic acid-binding proteins"/>
    <property type="match status" value="4"/>
</dbReference>
<evidence type="ECO:0000256" key="6">
    <source>
        <dbReference type="ARBA" id="ARBA00022839"/>
    </source>
</evidence>
<comment type="catalytic activity">
    <reaction evidence="1 8">
        <text>Exonucleolytic cleavage in the 3'- to 5'-direction to yield nucleoside 5'-phosphates.</text>
        <dbReference type="EC" id="3.1.13.1"/>
    </reaction>
</comment>
<dbReference type="InterPro" id="IPR011805">
    <property type="entry name" value="RNase_R"/>
</dbReference>
<dbReference type="InterPro" id="IPR012340">
    <property type="entry name" value="NA-bd_OB-fold"/>
</dbReference>